<dbReference type="InterPro" id="IPR016135">
    <property type="entry name" value="UBQ-conjugating_enzyme/RWD"/>
</dbReference>
<dbReference type="Proteomes" id="UP000305067">
    <property type="component" value="Unassembled WGS sequence"/>
</dbReference>
<protein>
    <submittedName>
        <fullName evidence="11">UEV domain-containing protein</fullName>
    </submittedName>
</protein>
<evidence type="ECO:0000256" key="5">
    <source>
        <dbReference type="ARBA" id="ARBA00022927"/>
    </source>
</evidence>
<feature type="compositionally biased region" description="Pro residues" evidence="8">
    <location>
        <begin position="264"/>
        <end position="275"/>
    </location>
</feature>
<name>A0A5C3R1Q2_9AGAR</name>
<comment type="subcellular location">
    <subcellularLocation>
        <location evidence="1">Endosome</location>
    </subcellularLocation>
</comment>
<reference evidence="11 12" key="1">
    <citation type="journal article" date="2019" name="Nat. Ecol. Evol.">
        <title>Megaphylogeny resolves global patterns of mushroom evolution.</title>
        <authorList>
            <person name="Varga T."/>
            <person name="Krizsan K."/>
            <person name="Foldi C."/>
            <person name="Dima B."/>
            <person name="Sanchez-Garcia M."/>
            <person name="Sanchez-Ramirez S."/>
            <person name="Szollosi G.J."/>
            <person name="Szarkandi J.G."/>
            <person name="Papp V."/>
            <person name="Albert L."/>
            <person name="Andreopoulos W."/>
            <person name="Angelini C."/>
            <person name="Antonin V."/>
            <person name="Barry K.W."/>
            <person name="Bougher N.L."/>
            <person name="Buchanan P."/>
            <person name="Buyck B."/>
            <person name="Bense V."/>
            <person name="Catcheside P."/>
            <person name="Chovatia M."/>
            <person name="Cooper J."/>
            <person name="Damon W."/>
            <person name="Desjardin D."/>
            <person name="Finy P."/>
            <person name="Geml J."/>
            <person name="Haridas S."/>
            <person name="Hughes K."/>
            <person name="Justo A."/>
            <person name="Karasinski D."/>
            <person name="Kautmanova I."/>
            <person name="Kiss B."/>
            <person name="Kocsube S."/>
            <person name="Kotiranta H."/>
            <person name="LaButti K.M."/>
            <person name="Lechner B.E."/>
            <person name="Liimatainen K."/>
            <person name="Lipzen A."/>
            <person name="Lukacs Z."/>
            <person name="Mihaltcheva S."/>
            <person name="Morgado L.N."/>
            <person name="Niskanen T."/>
            <person name="Noordeloos M.E."/>
            <person name="Ohm R.A."/>
            <person name="Ortiz-Santana B."/>
            <person name="Ovrebo C."/>
            <person name="Racz N."/>
            <person name="Riley R."/>
            <person name="Savchenko A."/>
            <person name="Shiryaev A."/>
            <person name="Soop K."/>
            <person name="Spirin V."/>
            <person name="Szebenyi C."/>
            <person name="Tomsovsky M."/>
            <person name="Tulloss R.E."/>
            <person name="Uehling J."/>
            <person name="Grigoriev I.V."/>
            <person name="Vagvolgyi C."/>
            <person name="Papp T."/>
            <person name="Martin F.M."/>
            <person name="Miettinen O."/>
            <person name="Hibbett D.S."/>
            <person name="Nagy L.G."/>
        </authorList>
    </citation>
    <scope>NUCLEOTIDE SEQUENCE [LARGE SCALE GENOMIC DNA]</scope>
    <source>
        <strain evidence="11 12">CBS 309.79</strain>
    </source>
</reference>
<keyword evidence="5 7" id="KW-0653">Protein transport</keyword>
<comment type="similarity">
    <text evidence="2">Belongs to the ubiquitin-conjugating enzyme family. UEV subfamily.</text>
</comment>
<feature type="compositionally biased region" description="Pro residues" evidence="8">
    <location>
        <begin position="216"/>
        <end position="236"/>
    </location>
</feature>
<dbReference type="PROSITE" id="PS51322">
    <property type="entry name" value="UEV"/>
    <property type="match status" value="1"/>
</dbReference>
<evidence type="ECO:0000256" key="3">
    <source>
        <dbReference type="ARBA" id="ARBA00022448"/>
    </source>
</evidence>
<dbReference type="AlphaFoldDB" id="A0A5C3R1Q2"/>
<dbReference type="PRINTS" id="PR01217">
    <property type="entry name" value="PRICHEXTENSN"/>
</dbReference>
<keyword evidence="6" id="KW-0175">Coiled coil</keyword>
<evidence type="ECO:0000259" key="9">
    <source>
        <dbReference type="PROSITE" id="PS51312"/>
    </source>
</evidence>
<sequence>MDLSLTQQWLNNQVKRYSASSQIIADVLATLQTEQSLKIKSDIFTFDDGRTQSLLCIHGLLPIHYKNNQYNIPVAIWLNLDYPVNPPIVFVVPTSDMLVRASRHVDPSGRCSIDYIQLWERKHEGCNLQSLVQALQVHFSQHPPVYAKPKTVPSGPVPSPVPTPVSHSPVTYASRPPPPLPYSPPVLPPKPGTPAQAPNPASPHPSTALPRHLQPLPTPGPPPPPPPPPAPAPSPPVHHHHQQQHHLLQQPFHHPPQQYYQQSSPPPPPPPPPAFVPAQIISPPPAPTPAANFLDQDDDEPIAAQPLPQAYPHLQQYQTRQAPAPPLPPNPELVSLHAQVHHKISAQLGALTHSFAQESERLRSEQSDLLAGHPAIQDEMARLQAVRDVCRTVTAKLSQSVHATERNLGELKRKGDPEVDELVCSTSIVHNQLVNLVAEDNAVEDTIYHLHRALNAGRVDLERFLKTTRILAEEQFMKRALIEKIQTGLSLPVAVP</sequence>
<feature type="compositionally biased region" description="Pro residues" evidence="8">
    <location>
        <begin position="175"/>
        <end position="192"/>
    </location>
</feature>
<dbReference type="STRING" id="1884261.A0A5C3R1Q2"/>
<dbReference type="CDD" id="cd11685">
    <property type="entry name" value="UEV_TSG101-like"/>
    <property type="match status" value="1"/>
</dbReference>
<dbReference type="Gene3D" id="6.10.140.820">
    <property type="match status" value="1"/>
</dbReference>
<dbReference type="PROSITE" id="PS51312">
    <property type="entry name" value="SB"/>
    <property type="match status" value="1"/>
</dbReference>
<dbReference type="PANTHER" id="PTHR23306:SF3">
    <property type="entry name" value="TUMOR SUPPRESSOR PROTEIN 101"/>
    <property type="match status" value="1"/>
</dbReference>
<dbReference type="OrthoDB" id="306304at2759"/>
<evidence type="ECO:0000259" key="10">
    <source>
        <dbReference type="PROSITE" id="PS51322"/>
    </source>
</evidence>
<dbReference type="GO" id="GO:0043162">
    <property type="term" value="P:ubiquitin-dependent protein catabolic process via the multivesicular body sorting pathway"/>
    <property type="evidence" value="ECO:0007669"/>
    <property type="project" value="UniProtKB-ARBA"/>
</dbReference>
<organism evidence="11 12">
    <name type="scientific">Pterulicium gracile</name>
    <dbReference type="NCBI Taxonomy" id="1884261"/>
    <lineage>
        <taxon>Eukaryota</taxon>
        <taxon>Fungi</taxon>
        <taxon>Dikarya</taxon>
        <taxon>Basidiomycota</taxon>
        <taxon>Agaricomycotina</taxon>
        <taxon>Agaricomycetes</taxon>
        <taxon>Agaricomycetidae</taxon>
        <taxon>Agaricales</taxon>
        <taxon>Pleurotineae</taxon>
        <taxon>Pterulaceae</taxon>
        <taxon>Pterulicium</taxon>
    </lineage>
</organism>
<accession>A0A5C3R1Q2</accession>
<proteinExistence type="inferred from homology"/>
<dbReference type="InterPro" id="IPR037202">
    <property type="entry name" value="ESCRT_assembly_dom"/>
</dbReference>
<evidence type="ECO:0000313" key="12">
    <source>
        <dbReference type="Proteomes" id="UP000305067"/>
    </source>
</evidence>
<dbReference type="InterPro" id="IPR017916">
    <property type="entry name" value="SB_dom"/>
</dbReference>
<dbReference type="SUPFAM" id="SSF140111">
    <property type="entry name" value="Endosomal sorting complex assembly domain"/>
    <property type="match status" value="1"/>
</dbReference>
<dbReference type="Pfam" id="PF09454">
    <property type="entry name" value="Vps23_core"/>
    <property type="match status" value="1"/>
</dbReference>
<feature type="compositionally biased region" description="Low complexity" evidence="8">
    <location>
        <begin position="245"/>
        <end position="263"/>
    </location>
</feature>
<keyword evidence="4" id="KW-0967">Endosome</keyword>
<dbReference type="InterPro" id="IPR008883">
    <property type="entry name" value="UEV_N"/>
</dbReference>
<gene>
    <name evidence="11" type="ORF">BDV98DRAFT_599880</name>
</gene>
<dbReference type="EMBL" id="ML178814">
    <property type="protein sequence ID" value="TFL07598.1"/>
    <property type="molecule type" value="Genomic_DNA"/>
</dbReference>
<evidence type="ECO:0000256" key="6">
    <source>
        <dbReference type="ARBA" id="ARBA00023054"/>
    </source>
</evidence>
<dbReference type="GO" id="GO:0006886">
    <property type="term" value="P:intracellular protein transport"/>
    <property type="evidence" value="ECO:0007669"/>
    <property type="project" value="UniProtKB-ARBA"/>
</dbReference>
<dbReference type="SUPFAM" id="SSF54495">
    <property type="entry name" value="UBC-like"/>
    <property type="match status" value="1"/>
</dbReference>
<keyword evidence="12" id="KW-1185">Reference proteome</keyword>
<dbReference type="Gene3D" id="3.10.110.10">
    <property type="entry name" value="Ubiquitin Conjugating Enzyme"/>
    <property type="match status" value="1"/>
</dbReference>
<keyword evidence="3 7" id="KW-0813">Transport</keyword>
<dbReference type="GO" id="GO:0072666">
    <property type="term" value="P:establishment of protein localization to vacuole"/>
    <property type="evidence" value="ECO:0007669"/>
    <property type="project" value="UniProtKB-ARBA"/>
</dbReference>
<evidence type="ECO:0000313" key="11">
    <source>
        <dbReference type="EMBL" id="TFL07598.1"/>
    </source>
</evidence>
<dbReference type="Pfam" id="PF05743">
    <property type="entry name" value="UEV"/>
    <property type="match status" value="1"/>
</dbReference>
<evidence type="ECO:0000256" key="7">
    <source>
        <dbReference type="PROSITE-ProRule" id="PRU00644"/>
    </source>
</evidence>
<evidence type="ECO:0000256" key="1">
    <source>
        <dbReference type="ARBA" id="ARBA00004177"/>
    </source>
</evidence>
<feature type="region of interest" description="Disordered" evidence="8">
    <location>
        <begin position="148"/>
        <end position="304"/>
    </location>
</feature>
<evidence type="ECO:0000256" key="8">
    <source>
        <dbReference type="SAM" id="MobiDB-lite"/>
    </source>
</evidence>
<dbReference type="GO" id="GO:0000813">
    <property type="term" value="C:ESCRT I complex"/>
    <property type="evidence" value="ECO:0007669"/>
    <property type="project" value="TreeGrafter"/>
</dbReference>
<feature type="domain" description="SB" evidence="9">
    <location>
        <begin position="427"/>
        <end position="495"/>
    </location>
</feature>
<dbReference type="GO" id="GO:0043130">
    <property type="term" value="F:ubiquitin binding"/>
    <property type="evidence" value="ECO:0007669"/>
    <property type="project" value="TreeGrafter"/>
</dbReference>
<feature type="domain" description="UEV" evidence="10">
    <location>
        <begin position="4"/>
        <end position="149"/>
    </location>
</feature>
<evidence type="ECO:0000256" key="4">
    <source>
        <dbReference type="ARBA" id="ARBA00022753"/>
    </source>
</evidence>
<dbReference type="PANTHER" id="PTHR23306">
    <property type="entry name" value="TUMOR SUSCEPTIBILITY GENE 101 PROTEIN-RELATED"/>
    <property type="match status" value="1"/>
</dbReference>
<dbReference type="InterPro" id="IPR052070">
    <property type="entry name" value="ESCRT-I_UEV_domain"/>
</dbReference>
<evidence type="ECO:0000256" key="2">
    <source>
        <dbReference type="ARBA" id="ARBA00009594"/>
    </source>
</evidence>